<proteinExistence type="predicted"/>
<gene>
    <name evidence="1" type="ORF">MTR67_022473</name>
</gene>
<evidence type="ECO:0000313" key="1">
    <source>
        <dbReference type="EMBL" id="WMV29088.1"/>
    </source>
</evidence>
<accession>A0AAF0QVE4</accession>
<organism evidence="1 2">
    <name type="scientific">Solanum verrucosum</name>
    <dbReference type="NCBI Taxonomy" id="315347"/>
    <lineage>
        <taxon>Eukaryota</taxon>
        <taxon>Viridiplantae</taxon>
        <taxon>Streptophyta</taxon>
        <taxon>Embryophyta</taxon>
        <taxon>Tracheophyta</taxon>
        <taxon>Spermatophyta</taxon>
        <taxon>Magnoliopsida</taxon>
        <taxon>eudicotyledons</taxon>
        <taxon>Gunneridae</taxon>
        <taxon>Pentapetalae</taxon>
        <taxon>asterids</taxon>
        <taxon>lamiids</taxon>
        <taxon>Solanales</taxon>
        <taxon>Solanaceae</taxon>
        <taxon>Solanoideae</taxon>
        <taxon>Solaneae</taxon>
        <taxon>Solanum</taxon>
    </lineage>
</organism>
<sequence length="37" mass="4108">MNSESHKLGGVGKIIPRVLQPYLEVHLNHPELGVMTI</sequence>
<evidence type="ECO:0000313" key="2">
    <source>
        <dbReference type="Proteomes" id="UP001234989"/>
    </source>
</evidence>
<keyword evidence="2" id="KW-1185">Reference proteome</keyword>
<dbReference type="AlphaFoldDB" id="A0AAF0QVE4"/>
<dbReference type="Proteomes" id="UP001234989">
    <property type="component" value="Chromosome 5"/>
</dbReference>
<name>A0AAF0QVE4_SOLVR</name>
<protein>
    <submittedName>
        <fullName evidence="1">Uncharacterized protein</fullName>
    </submittedName>
</protein>
<dbReference type="EMBL" id="CP133616">
    <property type="protein sequence ID" value="WMV29088.1"/>
    <property type="molecule type" value="Genomic_DNA"/>
</dbReference>
<reference evidence="1" key="1">
    <citation type="submission" date="2023-08" db="EMBL/GenBank/DDBJ databases">
        <title>A de novo genome assembly of Solanum verrucosum Schlechtendal, a Mexican diploid species geographically isolated from the other diploid A-genome species in potato relatives.</title>
        <authorList>
            <person name="Hosaka K."/>
        </authorList>
    </citation>
    <scope>NUCLEOTIDE SEQUENCE</scope>
    <source>
        <tissue evidence="1">Young leaves</tissue>
    </source>
</reference>